<gene>
    <name evidence="4" type="ORF">E3T25_07550</name>
</gene>
<evidence type="ECO:0000256" key="3">
    <source>
        <dbReference type="ARBA" id="ARBA00023065"/>
    </source>
</evidence>
<proteinExistence type="inferred from homology"/>
<accession>A0ABY2JDE9</accession>
<dbReference type="Gene3D" id="3.40.50.10580">
    <property type="entry name" value="ATPase, V1 complex, subunit F"/>
    <property type="match status" value="1"/>
</dbReference>
<dbReference type="SUPFAM" id="SSF159468">
    <property type="entry name" value="AtpF-like"/>
    <property type="match status" value="1"/>
</dbReference>
<keyword evidence="2" id="KW-0813">Transport</keyword>
<dbReference type="Proteomes" id="UP000297851">
    <property type="component" value="Unassembled WGS sequence"/>
</dbReference>
<protein>
    <submittedName>
        <fullName evidence="4">V-type ATP synthase subunit F</fullName>
    </submittedName>
</protein>
<organism evidence="4 5">
    <name type="scientific">Cryobacterium sandaracinum</name>
    <dbReference type="NCBI Taxonomy" id="1259247"/>
    <lineage>
        <taxon>Bacteria</taxon>
        <taxon>Bacillati</taxon>
        <taxon>Actinomycetota</taxon>
        <taxon>Actinomycetes</taxon>
        <taxon>Micrococcales</taxon>
        <taxon>Microbacteriaceae</taxon>
        <taxon>Cryobacterium</taxon>
    </lineage>
</organism>
<dbReference type="InterPro" id="IPR008218">
    <property type="entry name" value="ATPase_V1-cplx_f_g_su"/>
</dbReference>
<keyword evidence="3" id="KW-0406">Ion transport</keyword>
<evidence type="ECO:0000313" key="4">
    <source>
        <dbReference type="EMBL" id="TFD03170.1"/>
    </source>
</evidence>
<comment type="similarity">
    <text evidence="1">Belongs to the V-ATPase F subunit family.</text>
</comment>
<dbReference type="EMBL" id="SOGO01000022">
    <property type="protein sequence ID" value="TFD03170.1"/>
    <property type="molecule type" value="Genomic_DNA"/>
</dbReference>
<dbReference type="Pfam" id="PF01990">
    <property type="entry name" value="ATP-synt_F"/>
    <property type="match status" value="1"/>
</dbReference>
<comment type="caution">
    <text evidence="4">The sequence shown here is derived from an EMBL/GenBank/DDBJ whole genome shotgun (WGS) entry which is preliminary data.</text>
</comment>
<reference evidence="4 5" key="1">
    <citation type="submission" date="2019-03" db="EMBL/GenBank/DDBJ databases">
        <title>Genomics of glacier-inhabiting Cryobacterium strains.</title>
        <authorList>
            <person name="Liu Q."/>
            <person name="Xin Y.-H."/>
        </authorList>
    </citation>
    <scope>NUCLEOTIDE SEQUENCE [LARGE SCALE GENOMIC DNA]</scope>
    <source>
        <strain evidence="4 5">TMT2-16</strain>
    </source>
</reference>
<sequence>MMSVTADARSRLLVMTVDELAVGYRLAGADVMVVADAEAAGTRLRELLDEGVEVGVIAVHEPFYTSLDPPLLRRIERTLPPLVVALPSGERPHGDSGRREQLLQRLWQAVGYEITFDSEGR</sequence>
<evidence type="ECO:0000256" key="2">
    <source>
        <dbReference type="ARBA" id="ARBA00022448"/>
    </source>
</evidence>
<dbReference type="InterPro" id="IPR036906">
    <property type="entry name" value="ATPase_V1_fsu_sf"/>
</dbReference>
<name>A0ABY2JDE9_9MICO</name>
<keyword evidence="5" id="KW-1185">Reference proteome</keyword>
<evidence type="ECO:0000313" key="5">
    <source>
        <dbReference type="Proteomes" id="UP000297851"/>
    </source>
</evidence>
<evidence type="ECO:0000256" key="1">
    <source>
        <dbReference type="ARBA" id="ARBA00010148"/>
    </source>
</evidence>